<evidence type="ECO:0000313" key="2">
    <source>
        <dbReference type="Proteomes" id="UP001292094"/>
    </source>
</evidence>
<proteinExistence type="predicted"/>
<name>A0AAE1NDI2_9EUCA</name>
<sequence length="75" mass="7845">MHRGHSHQQLGIKPEHQVIIGSAPLPPSSLQVHLPFFLGQVSGVKMAALISSESGVAPAEAGWEGVGPNTIVQTE</sequence>
<accession>A0AAE1NDI2</accession>
<protein>
    <submittedName>
        <fullName evidence="1">Uncharacterized protein</fullName>
    </submittedName>
</protein>
<reference evidence="1" key="1">
    <citation type="submission" date="2023-11" db="EMBL/GenBank/DDBJ databases">
        <title>Genome assemblies of two species of porcelain crab, Petrolisthes cinctipes and Petrolisthes manimaculis (Anomura: Porcellanidae).</title>
        <authorList>
            <person name="Angst P."/>
        </authorList>
    </citation>
    <scope>NUCLEOTIDE SEQUENCE</scope>
    <source>
        <strain evidence="1">PB745_02</strain>
        <tissue evidence="1">Gill</tissue>
    </source>
</reference>
<organism evidence="1 2">
    <name type="scientific">Petrolisthes manimaculis</name>
    <dbReference type="NCBI Taxonomy" id="1843537"/>
    <lineage>
        <taxon>Eukaryota</taxon>
        <taxon>Metazoa</taxon>
        <taxon>Ecdysozoa</taxon>
        <taxon>Arthropoda</taxon>
        <taxon>Crustacea</taxon>
        <taxon>Multicrustacea</taxon>
        <taxon>Malacostraca</taxon>
        <taxon>Eumalacostraca</taxon>
        <taxon>Eucarida</taxon>
        <taxon>Decapoda</taxon>
        <taxon>Pleocyemata</taxon>
        <taxon>Anomura</taxon>
        <taxon>Galatheoidea</taxon>
        <taxon>Porcellanidae</taxon>
        <taxon>Petrolisthes</taxon>
    </lineage>
</organism>
<dbReference type="AlphaFoldDB" id="A0AAE1NDI2"/>
<keyword evidence="2" id="KW-1185">Reference proteome</keyword>
<gene>
    <name evidence="1" type="ORF">Pmani_039664</name>
</gene>
<dbReference type="EMBL" id="JAWZYT010006979">
    <property type="protein sequence ID" value="KAK4287261.1"/>
    <property type="molecule type" value="Genomic_DNA"/>
</dbReference>
<comment type="caution">
    <text evidence="1">The sequence shown here is derived from an EMBL/GenBank/DDBJ whole genome shotgun (WGS) entry which is preliminary data.</text>
</comment>
<dbReference type="Proteomes" id="UP001292094">
    <property type="component" value="Unassembled WGS sequence"/>
</dbReference>
<evidence type="ECO:0000313" key="1">
    <source>
        <dbReference type="EMBL" id="KAK4287261.1"/>
    </source>
</evidence>